<dbReference type="NCBIfam" id="TIGR01563">
    <property type="entry name" value="gp16_SPP1"/>
    <property type="match status" value="1"/>
</dbReference>
<organism evidence="1 2">
    <name type="scientific">Rosenbergiella gaditana</name>
    <dbReference type="NCBI Taxonomy" id="2726987"/>
    <lineage>
        <taxon>Bacteria</taxon>
        <taxon>Pseudomonadati</taxon>
        <taxon>Pseudomonadota</taxon>
        <taxon>Gammaproteobacteria</taxon>
        <taxon>Enterobacterales</taxon>
        <taxon>Erwiniaceae</taxon>
        <taxon>Rosenbergiella</taxon>
    </lineage>
</organism>
<keyword evidence="2" id="KW-1185">Reference proteome</keyword>
<name>A0ABS5SYI5_9GAMM</name>
<gene>
    <name evidence="1" type="ORF">HH682_12150</name>
</gene>
<evidence type="ECO:0000313" key="2">
    <source>
        <dbReference type="Proteomes" id="UP000790096"/>
    </source>
</evidence>
<comment type="caution">
    <text evidence="1">The sequence shown here is derived from an EMBL/GenBank/DDBJ whole genome shotgun (WGS) entry which is preliminary data.</text>
</comment>
<dbReference type="EMBL" id="JABBFR010000017">
    <property type="protein sequence ID" value="MBT0725154.1"/>
    <property type="molecule type" value="Genomic_DNA"/>
</dbReference>
<proteinExistence type="predicted"/>
<evidence type="ECO:0000313" key="1">
    <source>
        <dbReference type="EMBL" id="MBT0725154.1"/>
    </source>
</evidence>
<dbReference type="Pfam" id="PF05521">
    <property type="entry name" value="Phage_HCP"/>
    <property type="match status" value="1"/>
</dbReference>
<dbReference type="RefSeq" id="WP_214237807.1">
    <property type="nucleotide sequence ID" value="NZ_JABBFR010000017.1"/>
</dbReference>
<dbReference type="Proteomes" id="UP000790096">
    <property type="component" value="Unassembled WGS sequence"/>
</dbReference>
<accession>A0ABS5SYI5</accession>
<sequence>MNAGKLRHRVELQRFIETQNPETGAVIRGFSTVAKLWAEVVPSSVREFIAAQSEQSEVTGRITLRYRPDITNKYRIVYRGKVYDIIGVLPDPESGIEYLTLAIKEGVSDG</sequence>
<dbReference type="Gene3D" id="2.40.10.270">
    <property type="entry name" value="Bacteriophage SPP1 head-tail adaptor protein"/>
    <property type="match status" value="1"/>
</dbReference>
<protein>
    <submittedName>
        <fullName evidence="1">Phage head closure protein</fullName>
    </submittedName>
</protein>
<dbReference type="InterPro" id="IPR038666">
    <property type="entry name" value="SSP1_head-tail_sf"/>
</dbReference>
<reference evidence="1 2" key="1">
    <citation type="submission" date="2020-04" db="EMBL/GenBank/DDBJ databases">
        <title>Genome sequencing of Rosenbergiella species.</title>
        <authorList>
            <person name="Alvarez-Perez S."/>
            <person name="Lievens B."/>
        </authorList>
    </citation>
    <scope>NUCLEOTIDE SEQUENCE [LARGE SCALE GENOMIC DNA]</scope>
    <source>
        <strain evidence="1 2">S61</strain>
    </source>
</reference>
<dbReference type="InterPro" id="IPR008767">
    <property type="entry name" value="Phage_SPP1_head-tail_adaptor"/>
</dbReference>